<dbReference type="GO" id="GO:0009307">
    <property type="term" value="P:DNA restriction-modification system"/>
    <property type="evidence" value="ECO:0007669"/>
    <property type="project" value="UniProtKB-KW"/>
</dbReference>
<dbReference type="GO" id="GO:0003677">
    <property type="term" value="F:DNA binding"/>
    <property type="evidence" value="ECO:0007669"/>
    <property type="project" value="UniProtKB-KW"/>
</dbReference>
<dbReference type="SUPFAM" id="SSF116734">
    <property type="entry name" value="DNA methylase specificity domain"/>
    <property type="match status" value="2"/>
</dbReference>
<proteinExistence type="inferred from homology"/>
<feature type="compositionally biased region" description="Acidic residues" evidence="4">
    <location>
        <begin position="1"/>
        <end position="17"/>
    </location>
</feature>
<organism evidence="6 7">
    <name type="scientific">Haloarcula rubripromontorii</name>
    <dbReference type="NCBI Taxonomy" id="1705562"/>
    <lineage>
        <taxon>Archaea</taxon>
        <taxon>Methanobacteriati</taxon>
        <taxon>Methanobacteriota</taxon>
        <taxon>Stenosarchaea group</taxon>
        <taxon>Halobacteria</taxon>
        <taxon>Halobacteriales</taxon>
        <taxon>Haloarculaceae</taxon>
        <taxon>Haloarcula</taxon>
    </lineage>
</organism>
<evidence type="ECO:0000256" key="4">
    <source>
        <dbReference type="SAM" id="MobiDB-lite"/>
    </source>
</evidence>
<evidence type="ECO:0000256" key="2">
    <source>
        <dbReference type="ARBA" id="ARBA00022747"/>
    </source>
</evidence>
<evidence type="ECO:0000313" key="7">
    <source>
        <dbReference type="Proteomes" id="UP000037729"/>
    </source>
</evidence>
<keyword evidence="3" id="KW-0238">DNA-binding</keyword>
<dbReference type="STRING" id="1705562.AMS69_03085"/>
<dbReference type="InterPro" id="IPR052021">
    <property type="entry name" value="Type-I_RS_S_subunit"/>
</dbReference>
<sequence>MSEEVGLDERLDDSEDEQGQKWREVRLEDVSRKRSENVDPQEVDLDMHVGLEHIDPNTPYPEWEPVGGLSSTKRRFEAGDILFAKLRPNLEKSAQPDFEGVASTDIFPIVAEEGINAKYLLYRLSSKPAYDYARRTSAGTRMPRTSWNLFSNFEFDLSPLEEQRRIATVLHNVDQAIQKTKGIIEQTKSVRDGLRQNVFSQGIRPDGRFRNLDGSELKETRIGKIPPSWRFLRLDEVCSDVVDCLNTTPEYSDDGIRVILTSEIEEGRYNPEESPYVSEEVYEDRIRRIEPKPDDVVFTREAPIGEAFKIPEGERLCLGQRTMQLRPEAGVLNSHYLLELLYSEKMQSWYRRVAVGSTTKHMRVEDVEGMKIPVPPIDEQEQIAALLGSYREYVEANMEHSAQLKRLKEGLMQDLLSGTVRTADTNIEVPEEIAQHG</sequence>
<dbReference type="InterPro" id="IPR044946">
    <property type="entry name" value="Restrct_endonuc_typeI_TRD_sf"/>
</dbReference>
<name>A0A0N0U9W9_9EURY</name>
<feature type="domain" description="Type I restriction modification DNA specificity" evidence="5">
    <location>
        <begin position="229"/>
        <end position="404"/>
    </location>
</feature>
<comment type="similarity">
    <text evidence="1">Belongs to the type-I restriction system S methylase family.</text>
</comment>
<dbReference type="Gene3D" id="3.90.220.20">
    <property type="entry name" value="DNA methylase specificity domains"/>
    <property type="match status" value="2"/>
</dbReference>
<dbReference type="AlphaFoldDB" id="A0A0N0U9W9"/>
<dbReference type="Proteomes" id="UP000037729">
    <property type="component" value="Unassembled WGS sequence"/>
</dbReference>
<feature type="domain" description="Type I restriction modification DNA specificity" evidence="5">
    <location>
        <begin position="21"/>
        <end position="186"/>
    </location>
</feature>
<dbReference type="Pfam" id="PF01420">
    <property type="entry name" value="Methylase_S"/>
    <property type="match status" value="2"/>
</dbReference>
<dbReference type="PANTHER" id="PTHR30408">
    <property type="entry name" value="TYPE-1 RESTRICTION ENZYME ECOKI SPECIFICITY PROTEIN"/>
    <property type="match status" value="1"/>
</dbReference>
<feature type="region of interest" description="Disordered" evidence="4">
    <location>
        <begin position="1"/>
        <end position="23"/>
    </location>
</feature>
<dbReference type="RefSeq" id="WP_053966625.1">
    <property type="nucleotide sequence ID" value="NZ_LIUF01000001.1"/>
</dbReference>
<dbReference type="CDD" id="cd17246">
    <property type="entry name" value="RMtype1_S_SonII-TRD2-CR2_like"/>
    <property type="match status" value="1"/>
</dbReference>
<protein>
    <recommendedName>
        <fullName evidence="5">Type I restriction modification DNA specificity domain-containing protein</fullName>
    </recommendedName>
</protein>
<evidence type="ECO:0000256" key="1">
    <source>
        <dbReference type="ARBA" id="ARBA00010923"/>
    </source>
</evidence>
<gene>
    <name evidence="6" type="ORF">AMS69_03085</name>
</gene>
<keyword evidence="2" id="KW-0680">Restriction system</keyword>
<reference evidence="6 7" key="1">
    <citation type="submission" date="2015-08" db="EMBL/GenBank/DDBJ databases">
        <title>Genomes of Isolates from Cabo Rojo, PR.</title>
        <authorList>
            <person name="Sanchez-Nieves R.L."/>
            <person name="Montalvo-Rodriguez R."/>
        </authorList>
    </citation>
    <scope>NUCLEOTIDE SEQUENCE [LARGE SCALE GENOMIC DNA]</scope>
    <source>
        <strain evidence="6 7">SL3</strain>
    </source>
</reference>
<comment type="caution">
    <text evidence="6">The sequence shown here is derived from an EMBL/GenBank/DDBJ whole genome shotgun (WGS) entry which is preliminary data.</text>
</comment>
<dbReference type="OrthoDB" id="84651at2157"/>
<keyword evidence="7" id="KW-1185">Reference proteome</keyword>
<evidence type="ECO:0000313" key="6">
    <source>
        <dbReference type="EMBL" id="KOX94860.1"/>
    </source>
</evidence>
<dbReference type="PANTHER" id="PTHR30408:SF12">
    <property type="entry name" value="TYPE I RESTRICTION ENZYME MJAVIII SPECIFICITY SUBUNIT"/>
    <property type="match status" value="1"/>
</dbReference>
<evidence type="ECO:0000256" key="3">
    <source>
        <dbReference type="ARBA" id="ARBA00023125"/>
    </source>
</evidence>
<dbReference type="EMBL" id="LIUF01000001">
    <property type="protein sequence ID" value="KOX94860.1"/>
    <property type="molecule type" value="Genomic_DNA"/>
</dbReference>
<accession>A0A0N0U9W9</accession>
<dbReference type="InterPro" id="IPR000055">
    <property type="entry name" value="Restrct_endonuc_typeI_TRD"/>
</dbReference>
<dbReference type="PATRIC" id="fig|1705562.3.peg.1574"/>
<evidence type="ECO:0000259" key="5">
    <source>
        <dbReference type="Pfam" id="PF01420"/>
    </source>
</evidence>